<dbReference type="GO" id="GO:0000287">
    <property type="term" value="F:magnesium ion binding"/>
    <property type="evidence" value="ECO:0007669"/>
    <property type="project" value="UniProtKB-UniRule"/>
</dbReference>
<feature type="active site" description="Proton acceptor" evidence="11">
    <location>
        <position position="178"/>
    </location>
</feature>
<dbReference type="InterPro" id="IPR014721">
    <property type="entry name" value="Ribsml_uS5_D2-typ_fold_subgr"/>
</dbReference>
<feature type="binding site" evidence="11">
    <location>
        <position position="69"/>
    </location>
    <ligand>
        <name>ATP</name>
        <dbReference type="ChEBI" id="CHEBI:30616"/>
    </ligand>
</feature>
<evidence type="ECO:0000313" key="17">
    <source>
        <dbReference type="Proteomes" id="UP000095594"/>
    </source>
</evidence>
<feature type="binding site" evidence="11">
    <location>
        <position position="228"/>
    </location>
    <ligand>
        <name>substrate</name>
    </ligand>
</feature>
<dbReference type="EC" id="2.7.1.6" evidence="11 12"/>
<dbReference type="InterPro" id="IPR022963">
    <property type="entry name" value="Galactokinase_bac"/>
</dbReference>
<evidence type="ECO:0000256" key="5">
    <source>
        <dbReference type="ARBA" id="ARBA00022741"/>
    </source>
</evidence>
<evidence type="ECO:0000256" key="7">
    <source>
        <dbReference type="ARBA" id="ARBA00022840"/>
    </source>
</evidence>
<feature type="binding site" evidence="11">
    <location>
        <begin position="35"/>
        <end position="38"/>
    </location>
    <ligand>
        <name>substrate</name>
    </ligand>
</feature>
<dbReference type="SUPFAM" id="SSF54211">
    <property type="entry name" value="Ribosomal protein S5 domain 2-like"/>
    <property type="match status" value="1"/>
</dbReference>
<evidence type="ECO:0000256" key="10">
    <source>
        <dbReference type="ARBA" id="ARBA00023277"/>
    </source>
</evidence>
<keyword evidence="6 11" id="KW-0418">Kinase</keyword>
<dbReference type="GO" id="GO:0006012">
    <property type="term" value="P:galactose metabolic process"/>
    <property type="evidence" value="ECO:0007669"/>
    <property type="project" value="UniProtKB-UniRule"/>
</dbReference>
<dbReference type="SUPFAM" id="SSF55060">
    <property type="entry name" value="GHMP Kinase, C-terminal domain"/>
    <property type="match status" value="1"/>
</dbReference>
<comment type="similarity">
    <text evidence="1 11">Belongs to the GHMP kinase family. GalK subfamily.</text>
</comment>
<dbReference type="Proteomes" id="UP000095594">
    <property type="component" value="Unassembled WGS sequence"/>
</dbReference>
<dbReference type="InterPro" id="IPR006203">
    <property type="entry name" value="GHMP_knse_ATP-bd_CS"/>
</dbReference>
<evidence type="ECO:0000256" key="2">
    <source>
        <dbReference type="ARBA" id="ARBA00022490"/>
    </source>
</evidence>
<evidence type="ECO:0000256" key="3">
    <source>
        <dbReference type="ARBA" id="ARBA00022679"/>
    </source>
</evidence>
<evidence type="ECO:0000256" key="6">
    <source>
        <dbReference type="ARBA" id="ARBA00022777"/>
    </source>
</evidence>
<sequence length="390" mass="43903">MNKNEMMDLFREEYGNSNQEIYTFLSPGRVNLIGEHIDYNGGFVFPAALTVGIYGALTLREDNIIRMRSKNVEGEVVINLDKELVYDRQDDWGNYPKGVIKELKDRGHKVKGMDILFYSNLPDGAGLSSSAALEVLMAYIILYLENPEKCEEIDRVEVSRLCQKVENQFIGVNCGIMDQFAVCLGKKDNAILLDCNSLYYEYAPLKLGNYSLVIMNTNKRRELADSKYNERRGECEKALEIINSNKEEKVANLCSATVEDINSFIKDDVVKRRAIHVVTENERVKKSMEALKAGDIKGFGELMTQSHISLENDYEVTGLHLDTLVHEALKIEGCIGARMTGAGFGGCAIALVDEAKVDEFKEKVTENYEKVTGIRPLFYTSKLGEGTHRL</sequence>
<keyword evidence="8 11" id="KW-0460">Magnesium</keyword>
<protein>
    <recommendedName>
        <fullName evidence="11 12">Galactokinase</fullName>
        <ecNumber evidence="11 12">2.7.1.6</ecNumber>
    </recommendedName>
    <alternativeName>
        <fullName evidence="11">Galactose kinase</fullName>
    </alternativeName>
</protein>
<keyword evidence="9 11" id="KW-0299">Galactose metabolism</keyword>
<dbReference type="RefSeq" id="WP_084758936.1">
    <property type="nucleotide sequence ID" value="NZ_CABIXQ010000003.1"/>
</dbReference>
<comment type="catalytic activity">
    <reaction evidence="11">
        <text>alpha-D-galactose + ATP = alpha-D-galactose 1-phosphate + ADP + H(+)</text>
        <dbReference type="Rhea" id="RHEA:13553"/>
        <dbReference type="ChEBI" id="CHEBI:15378"/>
        <dbReference type="ChEBI" id="CHEBI:28061"/>
        <dbReference type="ChEBI" id="CHEBI:30616"/>
        <dbReference type="ChEBI" id="CHEBI:58336"/>
        <dbReference type="ChEBI" id="CHEBI:456216"/>
        <dbReference type="EC" id="2.7.1.6"/>
    </reaction>
</comment>
<dbReference type="Pfam" id="PF00288">
    <property type="entry name" value="GHMP_kinases_N"/>
    <property type="match status" value="1"/>
</dbReference>
<dbReference type="Pfam" id="PF08544">
    <property type="entry name" value="GHMP_kinases_C"/>
    <property type="match status" value="1"/>
</dbReference>
<dbReference type="NCBIfam" id="TIGR00131">
    <property type="entry name" value="gal_kin"/>
    <property type="match status" value="1"/>
</dbReference>
<dbReference type="PROSITE" id="PS00627">
    <property type="entry name" value="GHMP_KINASES_ATP"/>
    <property type="match status" value="1"/>
</dbReference>
<dbReference type="InterPro" id="IPR036554">
    <property type="entry name" value="GHMP_kinase_C_sf"/>
</dbReference>
<dbReference type="PANTHER" id="PTHR10457:SF7">
    <property type="entry name" value="GALACTOKINASE-RELATED"/>
    <property type="match status" value="1"/>
</dbReference>
<dbReference type="PRINTS" id="PR00473">
    <property type="entry name" value="GALCTOKINASE"/>
</dbReference>
<evidence type="ECO:0000259" key="13">
    <source>
        <dbReference type="Pfam" id="PF00288"/>
    </source>
</evidence>
<name>A0A173ZUF7_9CLOT</name>
<dbReference type="PRINTS" id="PR00959">
    <property type="entry name" value="MEVGALKINASE"/>
</dbReference>
<feature type="site" description="Transition state stabilizer" evidence="11">
    <location>
        <position position="29"/>
    </location>
</feature>
<dbReference type="PROSITE" id="PS00106">
    <property type="entry name" value="GALACTOKINASE"/>
    <property type="match status" value="1"/>
</dbReference>
<feature type="domain" description="GHMP kinase C-terminal" evidence="14">
    <location>
        <begin position="288"/>
        <end position="369"/>
    </location>
</feature>
<dbReference type="GO" id="GO:0005524">
    <property type="term" value="F:ATP binding"/>
    <property type="evidence" value="ECO:0007669"/>
    <property type="project" value="UniProtKB-UniRule"/>
</dbReference>
<dbReference type="Pfam" id="PF10509">
    <property type="entry name" value="GalKase_gal_bdg"/>
    <property type="match status" value="1"/>
</dbReference>
<dbReference type="PANTHER" id="PTHR10457">
    <property type="entry name" value="MEVALONATE KINASE/GALACTOKINASE"/>
    <property type="match status" value="1"/>
</dbReference>
<dbReference type="OrthoDB" id="250531at2"/>
<feature type="binding site" evidence="11">
    <location>
        <position position="166"/>
    </location>
    <ligand>
        <name>Mg(2+)</name>
        <dbReference type="ChEBI" id="CHEBI:18420"/>
    </ligand>
</feature>
<dbReference type="InterPro" id="IPR019741">
    <property type="entry name" value="Galactokinase_CS"/>
</dbReference>
<feature type="binding site" evidence="11">
    <location>
        <begin position="124"/>
        <end position="130"/>
    </location>
    <ligand>
        <name>ATP</name>
        <dbReference type="ChEBI" id="CHEBI:30616"/>
    </ligand>
</feature>
<dbReference type="InterPro" id="IPR000705">
    <property type="entry name" value="Galactokinase"/>
</dbReference>
<evidence type="ECO:0000259" key="15">
    <source>
        <dbReference type="Pfam" id="PF10509"/>
    </source>
</evidence>
<comment type="subcellular location">
    <subcellularLocation>
        <location evidence="11">Cytoplasm</location>
    </subcellularLocation>
</comment>
<dbReference type="PIRSF" id="PIRSF000530">
    <property type="entry name" value="Galactokinase"/>
    <property type="match status" value="1"/>
</dbReference>
<dbReference type="InterPro" id="IPR006206">
    <property type="entry name" value="Mevalonate/galactokinase"/>
</dbReference>
<comment type="pathway">
    <text evidence="11">Carbohydrate metabolism; galactose metabolism.</text>
</comment>
<keyword evidence="5 11" id="KW-0547">Nucleotide-binding</keyword>
<keyword evidence="2 11" id="KW-0963">Cytoplasm</keyword>
<keyword evidence="4 11" id="KW-0479">Metal-binding</keyword>
<dbReference type="Gene3D" id="3.30.70.890">
    <property type="entry name" value="GHMP kinase, C-terminal domain"/>
    <property type="match status" value="1"/>
</dbReference>
<keyword evidence="3 11" id="KW-0808">Transferase</keyword>
<dbReference type="AlphaFoldDB" id="A0A173ZUF7"/>
<evidence type="ECO:0000256" key="1">
    <source>
        <dbReference type="ARBA" id="ARBA00006566"/>
    </source>
</evidence>
<feature type="domain" description="GHMP kinase N-terminal" evidence="13">
    <location>
        <begin position="94"/>
        <end position="186"/>
    </location>
</feature>
<dbReference type="GO" id="GO:0005829">
    <property type="term" value="C:cytosol"/>
    <property type="evidence" value="ECO:0007669"/>
    <property type="project" value="TreeGrafter"/>
</dbReference>
<evidence type="ECO:0000259" key="14">
    <source>
        <dbReference type="Pfam" id="PF08544"/>
    </source>
</evidence>
<dbReference type="FunFam" id="3.30.70.890:FF:000001">
    <property type="entry name" value="Galactokinase"/>
    <property type="match status" value="1"/>
</dbReference>
<evidence type="ECO:0000256" key="11">
    <source>
        <dbReference type="HAMAP-Rule" id="MF_00246"/>
    </source>
</evidence>
<gene>
    <name evidence="11 16" type="primary">galK</name>
    <name evidence="16" type="ORF">ERS852471_00496</name>
</gene>
<accession>A0A173ZUF7</accession>
<dbReference type="InterPro" id="IPR006204">
    <property type="entry name" value="GHMP_kinase_N_dom"/>
</dbReference>
<dbReference type="InterPro" id="IPR013750">
    <property type="entry name" value="GHMP_kinase_C_dom"/>
</dbReference>
<proteinExistence type="inferred from homology"/>
<keyword evidence="7 11" id="KW-0067">ATP-binding</keyword>
<dbReference type="InterPro" id="IPR020568">
    <property type="entry name" value="Ribosomal_Su5_D2-typ_SF"/>
</dbReference>
<dbReference type="GO" id="GO:0004335">
    <property type="term" value="F:galactokinase activity"/>
    <property type="evidence" value="ECO:0007669"/>
    <property type="project" value="UniProtKB-UniRule"/>
</dbReference>
<organism evidence="16 17">
    <name type="scientific">Clostridium disporicum</name>
    <dbReference type="NCBI Taxonomy" id="84024"/>
    <lineage>
        <taxon>Bacteria</taxon>
        <taxon>Bacillati</taxon>
        <taxon>Bacillota</taxon>
        <taxon>Clostridia</taxon>
        <taxon>Eubacteriales</taxon>
        <taxon>Clostridiaceae</taxon>
        <taxon>Clostridium</taxon>
    </lineage>
</organism>
<dbReference type="EMBL" id="CYZX01000003">
    <property type="protein sequence ID" value="CUN79230.1"/>
    <property type="molecule type" value="Genomic_DNA"/>
</dbReference>
<keyword evidence="10 11" id="KW-0119">Carbohydrate metabolism</keyword>
<evidence type="ECO:0000313" key="16">
    <source>
        <dbReference type="EMBL" id="CUN79230.1"/>
    </source>
</evidence>
<dbReference type="NCBIfam" id="NF003705">
    <property type="entry name" value="PRK05322.1"/>
    <property type="match status" value="1"/>
</dbReference>
<reference evidence="16 17" key="1">
    <citation type="submission" date="2015-09" db="EMBL/GenBank/DDBJ databases">
        <authorList>
            <consortium name="Pathogen Informatics"/>
        </authorList>
    </citation>
    <scope>NUCLEOTIDE SEQUENCE [LARGE SCALE GENOMIC DNA]</scope>
    <source>
        <strain evidence="16 17">2789STDY5834856</strain>
    </source>
</reference>
<dbReference type="UniPathway" id="UPA00214"/>
<comment type="function">
    <text evidence="11">Catalyzes the transfer of the gamma-phosphate of ATP to D-galactose to form alpha-D-galactose-1-phosphate (Gal-1-P).</text>
</comment>
<evidence type="ECO:0000256" key="8">
    <source>
        <dbReference type="ARBA" id="ARBA00022842"/>
    </source>
</evidence>
<dbReference type="HAMAP" id="MF_00246">
    <property type="entry name" value="Galactokinase"/>
    <property type="match status" value="1"/>
</dbReference>
<dbReference type="Gene3D" id="3.30.230.10">
    <property type="match status" value="1"/>
</dbReference>
<dbReference type="InterPro" id="IPR019539">
    <property type="entry name" value="GalKase_N"/>
</dbReference>
<evidence type="ECO:0000256" key="4">
    <source>
        <dbReference type="ARBA" id="ARBA00022723"/>
    </source>
</evidence>
<feature type="binding site" evidence="11">
    <location>
        <position position="130"/>
    </location>
    <ligand>
        <name>Mg(2+)</name>
        <dbReference type="ChEBI" id="CHEBI:18420"/>
    </ligand>
</feature>
<evidence type="ECO:0000256" key="12">
    <source>
        <dbReference type="NCBIfam" id="TIGR00131"/>
    </source>
</evidence>
<evidence type="ECO:0000256" key="9">
    <source>
        <dbReference type="ARBA" id="ARBA00023144"/>
    </source>
</evidence>
<feature type="domain" description="Galactokinase N-terminal" evidence="15">
    <location>
        <begin position="9"/>
        <end position="57"/>
    </location>
</feature>
<dbReference type="FunFam" id="3.30.230.10:FF:000017">
    <property type="entry name" value="Galactokinase"/>
    <property type="match status" value="1"/>
</dbReference>